<name>A0ABT8YBW0_9SPHN</name>
<dbReference type="InterPro" id="IPR000631">
    <property type="entry name" value="CARKD"/>
</dbReference>
<evidence type="ECO:0000256" key="11">
    <source>
        <dbReference type="ARBA" id="ARBA00023235"/>
    </source>
</evidence>
<keyword evidence="7 17" id="KW-0067">ATP-binding</keyword>
<feature type="binding site" evidence="17">
    <location>
        <begin position="376"/>
        <end position="380"/>
    </location>
    <ligand>
        <name>AMP</name>
        <dbReference type="ChEBI" id="CHEBI:456215"/>
    </ligand>
</feature>
<feature type="binding site" evidence="18">
    <location>
        <position position="141"/>
    </location>
    <ligand>
        <name>(6S)-NADPHX</name>
        <dbReference type="ChEBI" id="CHEBI:64076"/>
    </ligand>
</feature>
<evidence type="ECO:0000256" key="6">
    <source>
        <dbReference type="ARBA" id="ARBA00022741"/>
    </source>
</evidence>
<dbReference type="PROSITE" id="PS51383">
    <property type="entry name" value="YJEF_C_3"/>
    <property type="match status" value="1"/>
</dbReference>
<evidence type="ECO:0000256" key="10">
    <source>
        <dbReference type="ARBA" id="ARBA00023027"/>
    </source>
</evidence>
<comment type="catalytic activity">
    <reaction evidence="15 17 19">
        <text>(6S)-NADHX + ADP = AMP + phosphate + NADH + H(+)</text>
        <dbReference type="Rhea" id="RHEA:32223"/>
        <dbReference type="ChEBI" id="CHEBI:15378"/>
        <dbReference type="ChEBI" id="CHEBI:43474"/>
        <dbReference type="ChEBI" id="CHEBI:57945"/>
        <dbReference type="ChEBI" id="CHEBI:64074"/>
        <dbReference type="ChEBI" id="CHEBI:456215"/>
        <dbReference type="ChEBI" id="CHEBI:456216"/>
        <dbReference type="EC" id="4.2.1.136"/>
    </reaction>
</comment>
<proteinExistence type="inferred from homology"/>
<evidence type="ECO:0000256" key="13">
    <source>
        <dbReference type="ARBA" id="ARBA00023268"/>
    </source>
</evidence>
<gene>
    <name evidence="17" type="primary">nnrD</name>
    <name evidence="18" type="synonym">nnrE</name>
    <name evidence="22" type="ORF">Q4F19_12105</name>
</gene>
<keyword evidence="23" id="KW-1185">Reference proteome</keyword>
<dbReference type="RefSeq" id="WP_303542912.1">
    <property type="nucleotide sequence ID" value="NZ_JAUOTP010000005.1"/>
</dbReference>
<comment type="subunit">
    <text evidence="17">Homotetramer.</text>
</comment>
<comment type="function">
    <text evidence="17">Catalyzes the dehydration of the S-form of NAD(P)HX at the expense of ADP, which is converted to AMP. Together with NAD(P)HX epimerase, which catalyzes the epimerization of the S- and R-forms, the enzyme allows the repair of both epimers of NAD(P)HX, a damaged form of NAD(P)H that is a result of enzymatic or heat-dependent hydration.</text>
</comment>
<accession>A0ABT8YBW0</accession>
<dbReference type="PANTHER" id="PTHR12592:SF0">
    <property type="entry name" value="ATP-DEPENDENT (S)-NAD(P)H-HYDRATE DEHYDRATASE"/>
    <property type="match status" value="1"/>
</dbReference>
<organism evidence="22 23">
    <name type="scientific">Sphingomonas natans</name>
    <dbReference type="NCBI Taxonomy" id="3063330"/>
    <lineage>
        <taxon>Bacteria</taxon>
        <taxon>Pseudomonadati</taxon>
        <taxon>Pseudomonadota</taxon>
        <taxon>Alphaproteobacteria</taxon>
        <taxon>Sphingomonadales</taxon>
        <taxon>Sphingomonadaceae</taxon>
        <taxon>Sphingomonas</taxon>
    </lineage>
</organism>
<evidence type="ECO:0000256" key="19">
    <source>
        <dbReference type="PIRNR" id="PIRNR017184"/>
    </source>
</evidence>
<keyword evidence="5 18" id="KW-0479">Metal-binding</keyword>
<evidence type="ECO:0000259" key="21">
    <source>
        <dbReference type="PROSITE" id="PS51385"/>
    </source>
</evidence>
<feature type="domain" description="YjeF C-terminal" evidence="20">
    <location>
        <begin position="200"/>
        <end position="464"/>
    </location>
</feature>
<feature type="binding site" evidence="18">
    <location>
        <begin position="57"/>
        <end position="61"/>
    </location>
    <ligand>
        <name>(6S)-NADPHX</name>
        <dbReference type="ChEBI" id="CHEBI:64076"/>
    </ligand>
</feature>
<evidence type="ECO:0000256" key="14">
    <source>
        <dbReference type="ARBA" id="ARBA00025153"/>
    </source>
</evidence>
<feature type="binding site" evidence="18">
    <location>
        <position position="58"/>
    </location>
    <ligand>
        <name>K(+)</name>
        <dbReference type="ChEBI" id="CHEBI:29103"/>
    </ligand>
</feature>
<comment type="similarity">
    <text evidence="4 19">In the C-terminal section; belongs to the NnrD/CARKD family.</text>
</comment>
<dbReference type="PROSITE" id="PS51385">
    <property type="entry name" value="YJEF_N"/>
    <property type="match status" value="1"/>
</dbReference>
<keyword evidence="6 17" id="KW-0547">Nucleotide-binding</keyword>
<evidence type="ECO:0000313" key="22">
    <source>
        <dbReference type="EMBL" id="MDO6415125.1"/>
    </source>
</evidence>
<dbReference type="HAMAP" id="MF_01966">
    <property type="entry name" value="NADHX_epimerase"/>
    <property type="match status" value="1"/>
</dbReference>
<dbReference type="InterPro" id="IPR036652">
    <property type="entry name" value="YjeF_N_dom_sf"/>
</dbReference>
<dbReference type="HAMAP" id="MF_01965">
    <property type="entry name" value="NADHX_dehydratase"/>
    <property type="match status" value="1"/>
</dbReference>
<evidence type="ECO:0000256" key="7">
    <source>
        <dbReference type="ARBA" id="ARBA00022840"/>
    </source>
</evidence>
<protein>
    <recommendedName>
        <fullName evidence="19">Bifunctional NAD(P)H-hydrate repair enzyme</fullName>
    </recommendedName>
    <alternativeName>
        <fullName evidence="19">Nicotinamide nucleotide repair protein</fullName>
    </alternativeName>
    <domain>
        <recommendedName>
            <fullName evidence="19">ADP-dependent (S)-NAD(P)H-hydrate dehydratase</fullName>
            <ecNumber evidence="19">4.2.1.136</ecNumber>
        </recommendedName>
        <alternativeName>
            <fullName evidence="19">ADP-dependent NAD(P)HX dehydratase</fullName>
        </alternativeName>
    </domain>
    <domain>
        <recommendedName>
            <fullName evidence="19">NAD(P)H-hydrate epimerase</fullName>
            <ecNumber evidence="19">5.1.99.6</ecNumber>
        </recommendedName>
    </domain>
</protein>
<reference evidence="22" key="1">
    <citation type="submission" date="2023-07" db="EMBL/GenBank/DDBJ databases">
        <authorList>
            <person name="Kim M."/>
        </authorList>
    </citation>
    <scope>NUCLEOTIDE SEQUENCE</scope>
    <source>
        <strain evidence="22">BIUV-7</strain>
    </source>
</reference>
<feature type="binding site" evidence="17">
    <location>
        <position position="405"/>
    </location>
    <ligand>
        <name>AMP</name>
        <dbReference type="ChEBI" id="CHEBI:456215"/>
    </ligand>
</feature>
<feature type="binding site" evidence="17">
    <location>
        <position position="287"/>
    </location>
    <ligand>
        <name>(6S)-NADPHX</name>
        <dbReference type="ChEBI" id="CHEBI:64076"/>
    </ligand>
</feature>
<dbReference type="SUPFAM" id="SSF53613">
    <property type="entry name" value="Ribokinase-like"/>
    <property type="match status" value="1"/>
</dbReference>
<comment type="catalytic activity">
    <reaction evidence="2 18 19">
        <text>(6R)-NADPHX = (6S)-NADPHX</text>
        <dbReference type="Rhea" id="RHEA:32227"/>
        <dbReference type="ChEBI" id="CHEBI:64076"/>
        <dbReference type="ChEBI" id="CHEBI:64077"/>
        <dbReference type="EC" id="5.1.99.6"/>
    </reaction>
</comment>
<comment type="caution">
    <text evidence="22">The sequence shown here is derived from an EMBL/GenBank/DDBJ whole genome shotgun (WGS) entry which is preliminary data.</text>
</comment>
<dbReference type="NCBIfam" id="TIGR00197">
    <property type="entry name" value="yjeF_nterm"/>
    <property type="match status" value="1"/>
</dbReference>
<dbReference type="InterPro" id="IPR004443">
    <property type="entry name" value="YjeF_N_dom"/>
</dbReference>
<evidence type="ECO:0000256" key="3">
    <source>
        <dbReference type="ARBA" id="ARBA00006001"/>
    </source>
</evidence>
<dbReference type="Proteomes" id="UP001169764">
    <property type="component" value="Unassembled WGS sequence"/>
</dbReference>
<comment type="catalytic activity">
    <reaction evidence="16 17 19">
        <text>(6S)-NADPHX + ADP = AMP + phosphate + NADPH + H(+)</text>
        <dbReference type="Rhea" id="RHEA:32235"/>
        <dbReference type="ChEBI" id="CHEBI:15378"/>
        <dbReference type="ChEBI" id="CHEBI:43474"/>
        <dbReference type="ChEBI" id="CHEBI:57783"/>
        <dbReference type="ChEBI" id="CHEBI:64076"/>
        <dbReference type="ChEBI" id="CHEBI:456215"/>
        <dbReference type="ChEBI" id="CHEBI:456216"/>
        <dbReference type="EC" id="4.2.1.136"/>
    </reaction>
</comment>
<evidence type="ECO:0000256" key="18">
    <source>
        <dbReference type="HAMAP-Rule" id="MF_01966"/>
    </source>
</evidence>
<evidence type="ECO:0000256" key="1">
    <source>
        <dbReference type="ARBA" id="ARBA00000013"/>
    </source>
</evidence>
<evidence type="ECO:0000259" key="20">
    <source>
        <dbReference type="PROSITE" id="PS51383"/>
    </source>
</evidence>
<comment type="cofactor">
    <cofactor evidence="18 19">
        <name>K(+)</name>
        <dbReference type="ChEBI" id="CHEBI:29103"/>
    </cofactor>
    <text evidence="18 19">Binds 1 potassium ion per subunit.</text>
</comment>
<comment type="similarity">
    <text evidence="18">Belongs to the NnrE/AIBP family.</text>
</comment>
<comment type="caution">
    <text evidence="18">Lacks conserved residue(s) required for the propagation of feature annotation.</text>
</comment>
<comment type="similarity">
    <text evidence="3 19">In the N-terminal section; belongs to the NnrE/AIBP family.</text>
</comment>
<dbReference type="Gene3D" id="3.40.50.10260">
    <property type="entry name" value="YjeF N-terminal domain"/>
    <property type="match status" value="1"/>
</dbReference>
<dbReference type="EC" id="4.2.1.136" evidence="19"/>
<evidence type="ECO:0000256" key="5">
    <source>
        <dbReference type="ARBA" id="ARBA00022723"/>
    </source>
</evidence>
<evidence type="ECO:0000256" key="16">
    <source>
        <dbReference type="ARBA" id="ARBA00049209"/>
    </source>
</evidence>
<dbReference type="PANTHER" id="PTHR12592">
    <property type="entry name" value="ATP-DEPENDENT (S)-NAD(P)H-HYDRATE DEHYDRATASE FAMILY MEMBER"/>
    <property type="match status" value="1"/>
</dbReference>
<evidence type="ECO:0000256" key="4">
    <source>
        <dbReference type="ARBA" id="ARBA00009524"/>
    </source>
</evidence>
<dbReference type="Pfam" id="PF01256">
    <property type="entry name" value="Carb_kinase"/>
    <property type="match status" value="1"/>
</dbReference>
<keyword evidence="9 18" id="KW-0630">Potassium</keyword>
<dbReference type="Pfam" id="PF03853">
    <property type="entry name" value="YjeF_N"/>
    <property type="match status" value="1"/>
</dbReference>
<comment type="similarity">
    <text evidence="17">Belongs to the NnrD/CARKD family.</text>
</comment>
<evidence type="ECO:0000256" key="17">
    <source>
        <dbReference type="HAMAP-Rule" id="MF_01965"/>
    </source>
</evidence>
<keyword evidence="11 18" id="KW-0413">Isomerase</keyword>
<dbReference type="Gene3D" id="3.40.1190.20">
    <property type="match status" value="1"/>
</dbReference>
<dbReference type="EMBL" id="JAUOTP010000005">
    <property type="protein sequence ID" value="MDO6415125.1"/>
    <property type="molecule type" value="Genomic_DNA"/>
</dbReference>
<dbReference type="NCBIfam" id="TIGR00196">
    <property type="entry name" value="yjeF_cterm"/>
    <property type="match status" value="1"/>
</dbReference>
<keyword evidence="10 17" id="KW-0520">NAD</keyword>
<comment type="catalytic activity">
    <reaction evidence="1 18 19">
        <text>(6R)-NADHX = (6S)-NADHX</text>
        <dbReference type="Rhea" id="RHEA:32215"/>
        <dbReference type="ChEBI" id="CHEBI:64074"/>
        <dbReference type="ChEBI" id="CHEBI:64075"/>
        <dbReference type="EC" id="5.1.99.6"/>
    </reaction>
</comment>
<dbReference type="CDD" id="cd01171">
    <property type="entry name" value="YXKO-related"/>
    <property type="match status" value="1"/>
</dbReference>
<sequence length="464" mass="46993">MTSPVLTAAETRAAEQALFDAGITPVDLMERAGAGAAEAIVARFPAQEVLVACGPGNNGGDGYVVARHLAERGWPVRVAALAEPATDQARAMRAQWAGPVEAMPAVVPPLVVDALFGIGARALDPALARWLDTVPAVIAIDQPSGIDTDTGAARGRAAAAALTVALGALKPVHAIMPGAGLCGPVAHVPIGLPLSERAMLARIAPPALRAPDATSNKYTRGKVVVVAGAMQGAAFLAAEAAQRSGAGYVELVGDDVPFGAPFALVRRAWDASVLEDKRIGAVVIGPGLDASDTSRVRLEAALAIACPVVLDAGALTQLASDKDALASRLRGDDREKVRLLTPHAGEFERLFGPVGGDPLAAVRAAAAKTGALVLLKGATSILAAPDGRALVGPIASPWLSTAGTGDVLAGVCGTMLAQAAWHGFDPLEAVGAAIWLHARAAELAGPALIADDLLWSLKRAVAKA</sequence>
<evidence type="ECO:0000256" key="15">
    <source>
        <dbReference type="ARBA" id="ARBA00048238"/>
    </source>
</evidence>
<comment type="cofactor">
    <cofactor evidence="17">
        <name>Mg(2+)</name>
        <dbReference type="ChEBI" id="CHEBI:18420"/>
    </cofactor>
</comment>
<dbReference type="PIRSF" id="PIRSF017184">
    <property type="entry name" value="Nnr"/>
    <property type="match status" value="1"/>
</dbReference>
<keyword evidence="13" id="KW-0511">Multifunctional enzyme</keyword>
<dbReference type="InterPro" id="IPR030677">
    <property type="entry name" value="Nnr"/>
</dbReference>
<feature type="binding site" evidence="18">
    <location>
        <position position="113"/>
    </location>
    <ligand>
        <name>K(+)</name>
        <dbReference type="ChEBI" id="CHEBI:29103"/>
    </ligand>
</feature>
<evidence type="ECO:0000256" key="8">
    <source>
        <dbReference type="ARBA" id="ARBA00022857"/>
    </source>
</evidence>
<dbReference type="EC" id="5.1.99.6" evidence="19"/>
<feature type="binding site" evidence="17">
    <location>
        <position position="343"/>
    </location>
    <ligand>
        <name>(6S)-NADPHX</name>
        <dbReference type="ChEBI" id="CHEBI:64076"/>
    </ligand>
</feature>
<comment type="function">
    <text evidence="18">Catalyzes the epimerization of the S- and R-forms of NAD(P)HX, a damaged form of NAD(P)H that is a result of enzymatic or heat-dependent hydration. This is a prerequisite for the S-specific NAD(P)H-hydrate dehydratase to allow the repair of both epimers of NAD(P)HX.</text>
</comment>
<dbReference type="SUPFAM" id="SSF64153">
    <property type="entry name" value="YjeF N-terminal domain-like"/>
    <property type="match status" value="1"/>
</dbReference>
<evidence type="ECO:0000256" key="9">
    <source>
        <dbReference type="ARBA" id="ARBA00022958"/>
    </source>
</evidence>
<evidence type="ECO:0000256" key="12">
    <source>
        <dbReference type="ARBA" id="ARBA00023239"/>
    </source>
</evidence>
<feature type="domain" description="YjeF N-terminal" evidence="21">
    <location>
        <begin position="11"/>
        <end position="198"/>
    </location>
</feature>
<feature type="binding site" evidence="17">
    <location>
        <position position="233"/>
    </location>
    <ligand>
        <name>(6S)-NADPHX</name>
        <dbReference type="ChEBI" id="CHEBI:64076"/>
    </ligand>
</feature>
<comment type="function">
    <text evidence="14 19">Bifunctional enzyme that catalyzes the epimerization of the S- and R-forms of NAD(P)HX and the dehydration of the S-form of NAD(P)HX at the expense of ADP, which is converted to AMP. This allows the repair of both epimers of NAD(P)HX, a damaged form of NAD(P)H that is a result of enzymatic or heat-dependent hydration.</text>
</comment>
<keyword evidence="8 17" id="KW-0521">NADP</keyword>
<feature type="binding site" evidence="17">
    <location>
        <position position="406"/>
    </location>
    <ligand>
        <name>(6S)-NADPHX</name>
        <dbReference type="ChEBI" id="CHEBI:64076"/>
    </ligand>
</feature>
<dbReference type="InterPro" id="IPR029056">
    <property type="entry name" value="Ribokinase-like"/>
</dbReference>
<evidence type="ECO:0000313" key="23">
    <source>
        <dbReference type="Proteomes" id="UP001169764"/>
    </source>
</evidence>
<evidence type="ECO:0000256" key="2">
    <source>
        <dbReference type="ARBA" id="ARBA00000909"/>
    </source>
</evidence>
<feature type="binding site" evidence="18">
    <location>
        <position position="144"/>
    </location>
    <ligand>
        <name>K(+)</name>
        <dbReference type="ChEBI" id="CHEBI:29103"/>
    </ligand>
</feature>
<keyword evidence="12 17" id="KW-0456">Lyase</keyword>